<sequence>MMKIPNKIIISIAIGFIITCFSAHAVKPISTMMEQDKNLAPPAIYAVNSQDLAPQFAVYAVRNSYQRVENNAQIDFVISSDEYINYYAYVRKNNFIYGDASGFVNHRSVIVEILAKEVILGDYELVIDVYNNDKLSANKTFNFKIIQ</sequence>
<reference evidence="2" key="1">
    <citation type="submission" date="2020-03" db="EMBL/GenBank/DDBJ databases">
        <authorList>
            <person name="Kislichkina A."/>
            <person name="Dentovskaya S."/>
            <person name="Shaikhutdinov R."/>
            <person name="Ivanov S."/>
            <person name="Sizova A."/>
            <person name="Solomentsev V."/>
            <person name="Bogun A."/>
        </authorList>
    </citation>
    <scope>NUCLEOTIDE SEQUENCE</scope>
    <source>
        <strain evidence="2">SCPM-O-B-7610</strain>
    </source>
</reference>
<proteinExistence type="predicted"/>
<dbReference type="AlphaFoldDB" id="A0AA44HZP4"/>
<protein>
    <recommendedName>
        <fullName evidence="4">N-acetylglucosamine-binding protein A</fullName>
    </recommendedName>
</protein>
<keyword evidence="1" id="KW-0732">Signal</keyword>
<evidence type="ECO:0000313" key="3">
    <source>
        <dbReference type="Proteomes" id="UP000712947"/>
    </source>
</evidence>
<feature type="signal peptide" evidence="1">
    <location>
        <begin position="1"/>
        <end position="25"/>
    </location>
</feature>
<organism evidence="2 3">
    <name type="scientific">Yersinia mollaretii</name>
    <dbReference type="NCBI Taxonomy" id="33060"/>
    <lineage>
        <taxon>Bacteria</taxon>
        <taxon>Pseudomonadati</taxon>
        <taxon>Pseudomonadota</taxon>
        <taxon>Gammaproteobacteria</taxon>
        <taxon>Enterobacterales</taxon>
        <taxon>Yersiniaceae</taxon>
        <taxon>Yersinia</taxon>
    </lineage>
</organism>
<evidence type="ECO:0008006" key="4">
    <source>
        <dbReference type="Google" id="ProtNLM"/>
    </source>
</evidence>
<dbReference type="Proteomes" id="UP000712947">
    <property type="component" value="Unassembled WGS sequence"/>
</dbReference>
<dbReference type="RefSeq" id="WP_050143585.1">
    <property type="nucleotide sequence ID" value="NZ_CABHYE010000048.1"/>
</dbReference>
<dbReference type="EMBL" id="JAASAI010000007">
    <property type="protein sequence ID" value="NIL22649.1"/>
    <property type="molecule type" value="Genomic_DNA"/>
</dbReference>
<accession>A0AA44HZP4</accession>
<feature type="chain" id="PRO_5041340954" description="N-acetylglucosamine-binding protein A" evidence="1">
    <location>
        <begin position="26"/>
        <end position="147"/>
    </location>
</feature>
<evidence type="ECO:0000313" key="2">
    <source>
        <dbReference type="EMBL" id="NIL22649.1"/>
    </source>
</evidence>
<gene>
    <name evidence="2" type="ORF">HB991_08990</name>
</gene>
<evidence type="ECO:0000256" key="1">
    <source>
        <dbReference type="SAM" id="SignalP"/>
    </source>
</evidence>
<name>A0AA44HZP4_YERMO</name>
<comment type="caution">
    <text evidence="2">The sequence shown here is derived from an EMBL/GenBank/DDBJ whole genome shotgun (WGS) entry which is preliminary data.</text>
</comment>